<gene>
    <name evidence="1" type="ORF">ROZALSC1DRAFT_25774</name>
</gene>
<protein>
    <submittedName>
        <fullName evidence="1">Uncharacterized protein</fullName>
    </submittedName>
</protein>
<sequence>MVFVSEFGSLICPMVDFLLNEYRRLPLTIKKEDLDKDLERKLMKFFGNVAGVFSLFHMRVKSMVQNRSYKVPLTEEIDMEIPQKQLLDALKVMMMIVSPEFQIENGVSNKNIYSSLDLMFDLRKDSKHLNVHAVSWRPLDSYPEILSPRMKPEDYVEAIHFNYVAQWVFYQAFQNERFISDADHIEDMYKGICLLKDKYQDKKIFELAKKANKLLLKTSIPRFEQWTYWLFLVDEQNDIKTNTGMFIELLNTEKIQYLTLIRIIENLNDFYEKDMHQLTDEQKEIIISQALSALSMKTAEVELNTCNIM</sequence>
<accession>A0A4P9YAG6</accession>
<name>A0A4P9YAG6_ROZAC</name>
<evidence type="ECO:0000313" key="2">
    <source>
        <dbReference type="Proteomes" id="UP000281549"/>
    </source>
</evidence>
<dbReference type="AlphaFoldDB" id="A0A4P9YAG6"/>
<dbReference type="Proteomes" id="UP000281549">
    <property type="component" value="Unassembled WGS sequence"/>
</dbReference>
<organism evidence="1 2">
    <name type="scientific">Rozella allomycis (strain CSF55)</name>
    <dbReference type="NCBI Taxonomy" id="988480"/>
    <lineage>
        <taxon>Eukaryota</taxon>
        <taxon>Fungi</taxon>
        <taxon>Fungi incertae sedis</taxon>
        <taxon>Cryptomycota</taxon>
        <taxon>Cryptomycota incertae sedis</taxon>
        <taxon>Rozella</taxon>
    </lineage>
</organism>
<evidence type="ECO:0000313" key="1">
    <source>
        <dbReference type="EMBL" id="RKP16005.1"/>
    </source>
</evidence>
<dbReference type="EMBL" id="ML007154">
    <property type="protein sequence ID" value="RKP16005.1"/>
    <property type="molecule type" value="Genomic_DNA"/>
</dbReference>
<reference evidence="2" key="1">
    <citation type="journal article" date="2018" name="Nat. Microbiol.">
        <title>Leveraging single-cell genomics to expand the fungal tree of life.</title>
        <authorList>
            <person name="Ahrendt S.R."/>
            <person name="Quandt C.A."/>
            <person name="Ciobanu D."/>
            <person name="Clum A."/>
            <person name="Salamov A."/>
            <person name="Andreopoulos B."/>
            <person name="Cheng J.F."/>
            <person name="Woyke T."/>
            <person name="Pelin A."/>
            <person name="Henrissat B."/>
            <person name="Reynolds N.K."/>
            <person name="Benny G.L."/>
            <person name="Smith M.E."/>
            <person name="James T.Y."/>
            <person name="Grigoriev I.V."/>
        </authorList>
    </citation>
    <scope>NUCLEOTIDE SEQUENCE [LARGE SCALE GENOMIC DNA]</scope>
    <source>
        <strain evidence="2">CSF55</strain>
    </source>
</reference>
<proteinExistence type="predicted"/>